<evidence type="ECO:0000256" key="3">
    <source>
        <dbReference type="ARBA" id="ARBA00013025"/>
    </source>
</evidence>
<keyword evidence="8" id="KW-0460">Magnesium</keyword>
<dbReference type="InterPro" id="IPR001645">
    <property type="entry name" value="Folylpolyglutamate_synth"/>
</dbReference>
<evidence type="ECO:0000256" key="7">
    <source>
        <dbReference type="ARBA" id="ARBA00022840"/>
    </source>
</evidence>
<evidence type="ECO:0000256" key="2">
    <source>
        <dbReference type="ARBA" id="ARBA00008276"/>
    </source>
</evidence>
<dbReference type="GO" id="GO:0005737">
    <property type="term" value="C:cytoplasm"/>
    <property type="evidence" value="ECO:0007669"/>
    <property type="project" value="TreeGrafter"/>
</dbReference>
<dbReference type="RefSeq" id="WP_124762311.1">
    <property type="nucleotide sequence ID" value="NZ_JAFBDY010000001.1"/>
</dbReference>
<comment type="catalytic activity">
    <reaction evidence="10">
        <text>(6S)-5,6,7,8-tetrahydrofolyl-(gamma-L-Glu)(n) + L-glutamate + ATP = (6S)-5,6,7,8-tetrahydrofolyl-(gamma-L-Glu)(n+1) + ADP + phosphate + H(+)</text>
        <dbReference type="Rhea" id="RHEA:10580"/>
        <dbReference type="Rhea" id="RHEA-COMP:14738"/>
        <dbReference type="Rhea" id="RHEA-COMP:14740"/>
        <dbReference type="ChEBI" id="CHEBI:15378"/>
        <dbReference type="ChEBI" id="CHEBI:29985"/>
        <dbReference type="ChEBI" id="CHEBI:30616"/>
        <dbReference type="ChEBI" id="CHEBI:43474"/>
        <dbReference type="ChEBI" id="CHEBI:141005"/>
        <dbReference type="ChEBI" id="CHEBI:456216"/>
        <dbReference type="EC" id="6.3.2.17"/>
    </reaction>
</comment>
<keyword evidence="14" id="KW-1185">Reference proteome</keyword>
<comment type="caution">
    <text evidence="13">The sequence shown here is derived from an EMBL/GenBank/DDBJ whole genome shotgun (WGS) entry which is preliminary data.</text>
</comment>
<dbReference type="EMBL" id="RRCT01000001">
    <property type="protein sequence ID" value="RQW76458.1"/>
    <property type="molecule type" value="Genomic_DNA"/>
</dbReference>
<evidence type="ECO:0000256" key="9">
    <source>
        <dbReference type="ARBA" id="ARBA00030592"/>
    </source>
</evidence>
<evidence type="ECO:0000313" key="14">
    <source>
        <dbReference type="Proteomes" id="UP000274033"/>
    </source>
</evidence>
<protein>
    <recommendedName>
        <fullName evidence="3">tetrahydrofolate synthase</fullName>
        <ecNumber evidence="3">6.3.2.17</ecNumber>
    </recommendedName>
    <alternativeName>
        <fullName evidence="9">Tetrahydrofolylpolyglutamate synthase</fullName>
    </alternativeName>
</protein>
<dbReference type="PROSITE" id="PS01012">
    <property type="entry name" value="FOLYLPOLYGLU_SYNT_2"/>
    <property type="match status" value="1"/>
</dbReference>
<accession>A0A3N9UMH0</accession>
<dbReference type="NCBIfam" id="TIGR01499">
    <property type="entry name" value="folC"/>
    <property type="match status" value="1"/>
</dbReference>
<keyword evidence="6 11" id="KW-0547">Nucleotide-binding</keyword>
<proteinExistence type="inferred from homology"/>
<evidence type="ECO:0000256" key="10">
    <source>
        <dbReference type="ARBA" id="ARBA00047493"/>
    </source>
</evidence>
<dbReference type="GO" id="GO:0004326">
    <property type="term" value="F:tetrahydrofolylpolyglutamate synthase activity"/>
    <property type="evidence" value="ECO:0007669"/>
    <property type="project" value="UniProtKB-EC"/>
</dbReference>
<evidence type="ECO:0000256" key="11">
    <source>
        <dbReference type="PIRNR" id="PIRNR001563"/>
    </source>
</evidence>
<dbReference type="OrthoDB" id="9809356at2"/>
<evidence type="ECO:0000259" key="12">
    <source>
        <dbReference type="Pfam" id="PF02875"/>
    </source>
</evidence>
<evidence type="ECO:0000256" key="8">
    <source>
        <dbReference type="ARBA" id="ARBA00022842"/>
    </source>
</evidence>
<evidence type="ECO:0000256" key="6">
    <source>
        <dbReference type="ARBA" id="ARBA00022741"/>
    </source>
</evidence>
<dbReference type="PANTHER" id="PTHR11136:SF0">
    <property type="entry name" value="DIHYDROFOLATE SYNTHETASE-RELATED"/>
    <property type="match status" value="1"/>
</dbReference>
<dbReference type="Gene3D" id="3.40.1190.10">
    <property type="entry name" value="Mur-like, catalytic domain"/>
    <property type="match status" value="1"/>
</dbReference>
<dbReference type="InterPro" id="IPR004101">
    <property type="entry name" value="Mur_ligase_C"/>
</dbReference>
<keyword evidence="7 11" id="KW-0067">ATP-binding</keyword>
<dbReference type="Pfam" id="PF02875">
    <property type="entry name" value="Mur_ligase_C"/>
    <property type="match status" value="1"/>
</dbReference>
<sequence length="418" mass="46398">MIPKFDEYKSRWEIRSDDSIKPGLASMYHALQLLDHPHKNLNVVHIAGTNGKGSTLAFLDSIARGHGLTVGKFMSPCIMDVHDQIQINGTPILESEMDEVFRKMKYAGLSGLLTDFELLTCAALLYFSTKNVDLVLIEAGMGGREDSTNVVVPIVSIIPSIALEHTKFLGPTLESIAYHKAGIIKDGKPVVVGRVPEEALVVVEKEAILNNASLLQLNRDFRVENSNNRDIYINVINNVVINDLKRSRLLGVHQGENMALAITAFYLVAEKLALVIDHSKVSQGVSSASLPGRFEQVLPNIYFDGAHNPASAEMLVKTIQQQFPNEKIRFVVGMLADKDIATVLRILETISDEFFFVDFENNRAMQANQVINVSNAKNKQVIRDVVPFLKNASQNNEKCIVTGSLYLLSEIRQKMLVK</sequence>
<dbReference type="Proteomes" id="UP000274033">
    <property type="component" value="Unassembled WGS sequence"/>
</dbReference>
<dbReference type="SUPFAM" id="SSF53623">
    <property type="entry name" value="MurD-like peptide ligases, catalytic domain"/>
    <property type="match status" value="1"/>
</dbReference>
<dbReference type="GO" id="GO:0046872">
    <property type="term" value="F:metal ion binding"/>
    <property type="evidence" value="ECO:0007669"/>
    <property type="project" value="UniProtKB-KW"/>
</dbReference>
<evidence type="ECO:0000256" key="4">
    <source>
        <dbReference type="ARBA" id="ARBA00022598"/>
    </source>
</evidence>
<evidence type="ECO:0000313" key="13">
    <source>
        <dbReference type="EMBL" id="RQW76458.1"/>
    </source>
</evidence>
<reference evidence="13 14" key="1">
    <citation type="journal article" date="2013" name="J. Microbiol.">
        <title>Lysinibacillus chungkukjangi sp. nov., isolated from Chungkukjang, Korean fermented soybean food.</title>
        <authorList>
            <person name="Kim S.J."/>
            <person name="Jang Y.H."/>
            <person name="Hamada M."/>
            <person name="Ahn J.H."/>
            <person name="Weon H.Y."/>
            <person name="Suzuki K."/>
            <person name="Whang K.S."/>
            <person name="Kwon S.W."/>
        </authorList>
    </citation>
    <scope>NUCLEOTIDE SEQUENCE [LARGE SCALE GENOMIC DNA]</scope>
    <source>
        <strain evidence="13 14">MCCC 1A12701</strain>
    </source>
</reference>
<dbReference type="PIRSF" id="PIRSF001563">
    <property type="entry name" value="Folylpolyglu_synth"/>
    <property type="match status" value="1"/>
</dbReference>
<dbReference type="InterPro" id="IPR036615">
    <property type="entry name" value="Mur_ligase_C_dom_sf"/>
</dbReference>
<dbReference type="GO" id="GO:0005524">
    <property type="term" value="F:ATP binding"/>
    <property type="evidence" value="ECO:0007669"/>
    <property type="project" value="UniProtKB-KW"/>
</dbReference>
<dbReference type="AlphaFoldDB" id="A0A3N9UMH0"/>
<comment type="similarity">
    <text evidence="2 11">Belongs to the folylpolyglutamate synthase family.</text>
</comment>
<dbReference type="InterPro" id="IPR018109">
    <property type="entry name" value="Folylpolyglutamate_synth_CS"/>
</dbReference>
<keyword evidence="4 11" id="KW-0436">Ligase</keyword>
<organism evidence="13 14">
    <name type="scientific">Lysinibacillus composti</name>
    <dbReference type="NCBI Taxonomy" id="720633"/>
    <lineage>
        <taxon>Bacteria</taxon>
        <taxon>Bacillati</taxon>
        <taxon>Bacillota</taxon>
        <taxon>Bacilli</taxon>
        <taxon>Bacillales</taxon>
        <taxon>Bacillaceae</taxon>
        <taxon>Lysinibacillus</taxon>
    </lineage>
</organism>
<dbReference type="PANTHER" id="PTHR11136">
    <property type="entry name" value="FOLYLPOLYGLUTAMATE SYNTHASE-RELATED"/>
    <property type="match status" value="1"/>
</dbReference>
<dbReference type="FunFam" id="3.40.1190.10:FF:000011">
    <property type="entry name" value="Folylpolyglutamate synthase/dihydrofolate synthase"/>
    <property type="match status" value="1"/>
</dbReference>
<gene>
    <name evidence="13" type="ORF">EBB45_02600</name>
</gene>
<dbReference type="Gene3D" id="3.90.190.20">
    <property type="entry name" value="Mur ligase, C-terminal domain"/>
    <property type="match status" value="1"/>
</dbReference>
<evidence type="ECO:0000256" key="5">
    <source>
        <dbReference type="ARBA" id="ARBA00022723"/>
    </source>
</evidence>
<dbReference type="SUPFAM" id="SSF53244">
    <property type="entry name" value="MurD-like peptide ligases, peptide-binding domain"/>
    <property type="match status" value="1"/>
</dbReference>
<dbReference type="EC" id="6.3.2.17" evidence="3"/>
<dbReference type="InterPro" id="IPR036565">
    <property type="entry name" value="Mur-like_cat_sf"/>
</dbReference>
<dbReference type="GO" id="GO:0008841">
    <property type="term" value="F:dihydrofolate synthase activity"/>
    <property type="evidence" value="ECO:0007669"/>
    <property type="project" value="TreeGrafter"/>
</dbReference>
<evidence type="ECO:0000256" key="1">
    <source>
        <dbReference type="ARBA" id="ARBA00001946"/>
    </source>
</evidence>
<comment type="cofactor">
    <cofactor evidence="1">
        <name>Mg(2+)</name>
        <dbReference type="ChEBI" id="CHEBI:18420"/>
    </cofactor>
</comment>
<keyword evidence="5" id="KW-0479">Metal-binding</keyword>
<name>A0A3N9UMH0_9BACI</name>
<feature type="domain" description="Mur ligase C-terminal" evidence="12">
    <location>
        <begin position="292"/>
        <end position="386"/>
    </location>
</feature>